<keyword evidence="6" id="KW-1185">Reference proteome</keyword>
<evidence type="ECO:0000313" key="5">
    <source>
        <dbReference type="EMBL" id="KAG2210568.1"/>
    </source>
</evidence>
<accession>A0A8H7RJ35</accession>
<organism evidence="5 6">
    <name type="scientific">Mucor saturninus</name>
    <dbReference type="NCBI Taxonomy" id="64648"/>
    <lineage>
        <taxon>Eukaryota</taxon>
        <taxon>Fungi</taxon>
        <taxon>Fungi incertae sedis</taxon>
        <taxon>Mucoromycota</taxon>
        <taxon>Mucoromycotina</taxon>
        <taxon>Mucoromycetes</taxon>
        <taxon>Mucorales</taxon>
        <taxon>Mucorineae</taxon>
        <taxon>Mucoraceae</taxon>
        <taxon>Mucor</taxon>
    </lineage>
</organism>
<gene>
    <name evidence="5" type="ORF">INT47_002510</name>
</gene>
<dbReference type="OrthoDB" id="414863at2759"/>
<dbReference type="AlphaFoldDB" id="A0A8H7RJ35"/>
<dbReference type="GO" id="GO:0015935">
    <property type="term" value="C:small ribosomal subunit"/>
    <property type="evidence" value="ECO:0007669"/>
    <property type="project" value="InterPro"/>
</dbReference>
<evidence type="ECO:0000256" key="1">
    <source>
        <dbReference type="ARBA" id="ARBA00006242"/>
    </source>
</evidence>
<comment type="similarity">
    <text evidence="1">Belongs to the universal ribosomal protein uS2 family.</text>
</comment>
<dbReference type="InterPro" id="IPR005707">
    <property type="entry name" value="Ribosomal_uS2_euk/arc"/>
</dbReference>
<evidence type="ECO:0000256" key="2">
    <source>
        <dbReference type="ARBA" id="ARBA00022980"/>
    </source>
</evidence>
<protein>
    <recommendedName>
        <fullName evidence="4">Small ribosomal subunit protein uS2</fullName>
    </recommendedName>
</protein>
<dbReference type="Gene3D" id="3.40.50.10490">
    <property type="entry name" value="Glucose-6-phosphate isomerase like protein, domain 1"/>
    <property type="match status" value="1"/>
</dbReference>
<reference evidence="5" key="1">
    <citation type="submission" date="2020-12" db="EMBL/GenBank/DDBJ databases">
        <title>Metabolic potential, ecology and presence of endohyphal bacteria is reflected in genomic diversity of Mucoromycotina.</title>
        <authorList>
            <person name="Muszewska A."/>
            <person name="Okrasinska A."/>
            <person name="Steczkiewicz K."/>
            <person name="Drgas O."/>
            <person name="Orlowska M."/>
            <person name="Perlinska-Lenart U."/>
            <person name="Aleksandrzak-Piekarczyk T."/>
            <person name="Szatraj K."/>
            <person name="Zielenkiewicz U."/>
            <person name="Pilsyk S."/>
            <person name="Malc E."/>
            <person name="Mieczkowski P."/>
            <person name="Kruszewska J.S."/>
            <person name="Biernat P."/>
            <person name="Pawlowska J."/>
        </authorList>
    </citation>
    <scope>NUCLEOTIDE SEQUENCE</scope>
    <source>
        <strain evidence="5">WA0000017839</strain>
    </source>
</reference>
<comment type="caution">
    <text evidence="5">The sequence shown here is derived from an EMBL/GenBank/DDBJ whole genome shotgun (WGS) entry which is preliminary data.</text>
</comment>
<dbReference type="EMBL" id="JAEPRD010000011">
    <property type="protein sequence ID" value="KAG2210568.1"/>
    <property type="molecule type" value="Genomic_DNA"/>
</dbReference>
<keyword evidence="3" id="KW-0687">Ribonucleoprotein</keyword>
<dbReference type="GO" id="GO:0006412">
    <property type="term" value="P:translation"/>
    <property type="evidence" value="ECO:0007669"/>
    <property type="project" value="InterPro"/>
</dbReference>
<dbReference type="CDD" id="cd01425">
    <property type="entry name" value="RPS2"/>
    <property type="match status" value="1"/>
</dbReference>
<name>A0A8H7RJ35_9FUNG</name>
<dbReference type="PRINTS" id="PR00395">
    <property type="entry name" value="RIBOSOMALS2"/>
</dbReference>
<dbReference type="FunFam" id="3.40.50.10490:FF:000030">
    <property type="entry name" value="30S ribosomal protein S2"/>
    <property type="match status" value="1"/>
</dbReference>
<dbReference type="InterPro" id="IPR023591">
    <property type="entry name" value="Ribosomal_uS2_flav_dom_sf"/>
</dbReference>
<dbReference type="Proteomes" id="UP000603453">
    <property type="component" value="Unassembled WGS sequence"/>
</dbReference>
<proteinExistence type="inferred from homology"/>
<dbReference type="GO" id="GO:0003735">
    <property type="term" value="F:structural constituent of ribosome"/>
    <property type="evidence" value="ECO:0007669"/>
    <property type="project" value="InterPro"/>
</dbReference>
<evidence type="ECO:0000256" key="4">
    <source>
        <dbReference type="ARBA" id="ARBA00035256"/>
    </source>
</evidence>
<dbReference type="InterPro" id="IPR001865">
    <property type="entry name" value="Ribosomal_uS2"/>
</dbReference>
<sequence>MTDIKSPPNPTDEDIRLLLAAKCHLGSKNINNHMKEYMFSRRQDGIFIIHIGKLWEKLILAARVLATVQTPADIYVTSSSVHGRRPANKLGNFIGATSNLGRFTPGTFTKALVEPEVLVCLDPHVDYQAISESSKCNVPVIAFTNSHSPLEYVDVAIPCNNLGSQSIGLMCWLLARAVIRLRGLLNYKEQWGVMPDMFFYMDEEADRVVQENEDYSGGYDKNQTDGEGTWSGDKDFSTSGYDDGVNWQSEVPKASDGWGDGGNNAPSFTTPTTAFGSSDQLIDMPVFNTNVPVFAEKTPVDWADDVPQEHVEVTMADSTGWDDNITTNQQWKGPTIAPWDA</sequence>
<dbReference type="Pfam" id="PF00318">
    <property type="entry name" value="Ribosomal_S2"/>
    <property type="match status" value="1"/>
</dbReference>
<evidence type="ECO:0000256" key="3">
    <source>
        <dbReference type="ARBA" id="ARBA00023274"/>
    </source>
</evidence>
<evidence type="ECO:0000313" key="6">
    <source>
        <dbReference type="Proteomes" id="UP000603453"/>
    </source>
</evidence>
<dbReference type="SUPFAM" id="SSF52313">
    <property type="entry name" value="Ribosomal protein S2"/>
    <property type="match status" value="1"/>
</dbReference>
<dbReference type="PANTHER" id="PTHR11489">
    <property type="entry name" value="40S RIBOSOMAL PROTEIN SA"/>
    <property type="match status" value="1"/>
</dbReference>
<keyword evidence="2" id="KW-0689">Ribosomal protein</keyword>